<evidence type="ECO:0000313" key="1">
    <source>
        <dbReference type="EMBL" id="GAA4386033.1"/>
    </source>
</evidence>
<dbReference type="EMBL" id="BAABFR010000008">
    <property type="protein sequence ID" value="GAA4386033.1"/>
    <property type="molecule type" value="Genomic_DNA"/>
</dbReference>
<dbReference type="RefSeq" id="WP_344991396.1">
    <property type="nucleotide sequence ID" value="NZ_BAABFR010000008.1"/>
</dbReference>
<name>A0ABP8J6S1_9ACTN</name>
<accession>A0ABP8J6S1</accession>
<keyword evidence="2" id="KW-1185">Reference proteome</keyword>
<organism evidence="1 2">
    <name type="scientific">Tsukamurella soli</name>
    <dbReference type="NCBI Taxonomy" id="644556"/>
    <lineage>
        <taxon>Bacteria</taxon>
        <taxon>Bacillati</taxon>
        <taxon>Actinomycetota</taxon>
        <taxon>Actinomycetes</taxon>
        <taxon>Mycobacteriales</taxon>
        <taxon>Tsukamurellaceae</taxon>
        <taxon>Tsukamurella</taxon>
    </lineage>
</organism>
<gene>
    <name evidence="1" type="ORF">GCM10023147_08750</name>
</gene>
<evidence type="ECO:0000313" key="2">
    <source>
        <dbReference type="Proteomes" id="UP001500635"/>
    </source>
</evidence>
<reference evidence="2" key="1">
    <citation type="journal article" date="2019" name="Int. J. Syst. Evol. Microbiol.">
        <title>The Global Catalogue of Microorganisms (GCM) 10K type strain sequencing project: providing services to taxonomists for standard genome sequencing and annotation.</title>
        <authorList>
            <consortium name="The Broad Institute Genomics Platform"/>
            <consortium name="The Broad Institute Genome Sequencing Center for Infectious Disease"/>
            <person name="Wu L."/>
            <person name="Ma J."/>
        </authorList>
    </citation>
    <scope>NUCLEOTIDE SEQUENCE [LARGE SCALE GENOMIC DNA]</scope>
    <source>
        <strain evidence="2">JCM 17688</strain>
    </source>
</reference>
<proteinExistence type="predicted"/>
<dbReference type="Proteomes" id="UP001500635">
    <property type="component" value="Unassembled WGS sequence"/>
</dbReference>
<protein>
    <submittedName>
        <fullName evidence="1">Uncharacterized protein</fullName>
    </submittedName>
</protein>
<sequence>MRSGQAHEAQARPLTRAELLQFVWRTRYRGGRASGHPDHTRLVAARFTVEARMSERDANGYLKRRASDFGVDADLYALILSDVAKVPRKRTLMAADWELGMSVGLANQLQRRSEYPVIDKVLGEIDAARLLPPPPVEVPAVRRADRPLDVAVDFDAGRFTVTDAGTETTYVLTDEMDGAQASRDGVERHATGTEQADLAAIFGAALGRPCDPHDWFEMRFDPTDVGDHPRWGNYCRRLTFHYVGAWVEDGFGFIRYTYDDEKMMQVHGVEPSGDTTFLGGIVNRRRLDGLVDDLATDLEHAVKEGFIPYGNWLVRAVPGREQSVQMEARMRADYEKPPRWTPNLA</sequence>
<comment type="caution">
    <text evidence="1">The sequence shown here is derived from an EMBL/GenBank/DDBJ whole genome shotgun (WGS) entry which is preliminary data.</text>
</comment>